<comment type="caution">
    <text evidence="6">The sequence shown here is derived from an EMBL/GenBank/DDBJ whole genome shotgun (WGS) entry which is preliminary data.</text>
</comment>
<feature type="domain" description="Flagellin N-terminal" evidence="4">
    <location>
        <begin position="8"/>
        <end position="142"/>
    </location>
</feature>
<organism evidence="6 7">
    <name type="scientific">Paenibacillus eucommiae</name>
    <dbReference type="NCBI Taxonomy" id="1355755"/>
    <lineage>
        <taxon>Bacteria</taxon>
        <taxon>Bacillati</taxon>
        <taxon>Bacillota</taxon>
        <taxon>Bacilli</taxon>
        <taxon>Bacillales</taxon>
        <taxon>Paenibacillaceae</taxon>
        <taxon>Paenibacillus</taxon>
    </lineage>
</organism>
<dbReference type="InterPro" id="IPR001029">
    <property type="entry name" value="Flagellin_N"/>
</dbReference>
<sequence>MMGRITQGMMNTQLLSNLNNNLNRMNEYQNQLATTRRINKPSDDPVGITFSLRYRSDLGSNDQYQKNVNAAISWMEFNDTMLNQTTEVLHRVRELSVLASNGTNTDTSLDAVKKELFQLTNQLVTVGNTQFNGKYVFNGQKTDLAPYQEGITEPNPNDPDSLFVVNAKSNSCDEGEIKLEIATSVTLSMNVQGNSIFGVYTPPVVPLPGDPPLPAGPIDDSLYKLMEDILNTLHKNDNKGMSDALARLDSRMDKIIGVRADIGAKLNRIQLASDRLQDINLNVQSLLSKTEDADMPALITNMKTSESVYQASLSVGTKIISPSLVDFLR</sequence>
<evidence type="ECO:0000313" key="7">
    <source>
        <dbReference type="Proteomes" id="UP001519287"/>
    </source>
</evidence>
<dbReference type="PANTHER" id="PTHR42792">
    <property type="entry name" value="FLAGELLIN"/>
    <property type="match status" value="1"/>
</dbReference>
<dbReference type="RefSeq" id="WP_209973808.1">
    <property type="nucleotide sequence ID" value="NZ_JAGGLB010000014.1"/>
</dbReference>
<gene>
    <name evidence="6" type="ORF">J2Z66_004250</name>
</gene>
<evidence type="ECO:0000259" key="5">
    <source>
        <dbReference type="Pfam" id="PF00700"/>
    </source>
</evidence>
<evidence type="ECO:0000313" key="6">
    <source>
        <dbReference type="EMBL" id="MBP1992641.1"/>
    </source>
</evidence>
<proteinExistence type="inferred from homology"/>
<reference evidence="6 7" key="1">
    <citation type="submission" date="2021-03" db="EMBL/GenBank/DDBJ databases">
        <title>Genomic Encyclopedia of Type Strains, Phase IV (KMG-IV): sequencing the most valuable type-strain genomes for metagenomic binning, comparative biology and taxonomic classification.</title>
        <authorList>
            <person name="Goeker M."/>
        </authorList>
    </citation>
    <scope>NUCLEOTIDE SEQUENCE [LARGE SCALE GENOMIC DNA]</scope>
    <source>
        <strain evidence="6 7">DSM 26048</strain>
    </source>
</reference>
<dbReference type="InterPro" id="IPR013384">
    <property type="entry name" value="Flagell_FlgL"/>
</dbReference>
<dbReference type="SUPFAM" id="SSF64518">
    <property type="entry name" value="Phase 1 flagellin"/>
    <property type="match status" value="1"/>
</dbReference>
<comment type="subcellular location">
    <subcellularLocation>
        <location evidence="1">Bacterial flagellum</location>
    </subcellularLocation>
</comment>
<dbReference type="Pfam" id="PF00669">
    <property type="entry name" value="Flagellin_N"/>
    <property type="match status" value="1"/>
</dbReference>
<evidence type="ECO:0000256" key="3">
    <source>
        <dbReference type="ARBA" id="ARBA00023143"/>
    </source>
</evidence>
<protein>
    <submittedName>
        <fullName evidence="6">Flagellar hook-associated protein 3 FlgL</fullName>
    </submittedName>
</protein>
<dbReference type="Pfam" id="PF00700">
    <property type="entry name" value="Flagellin_C"/>
    <property type="match status" value="1"/>
</dbReference>
<dbReference type="EMBL" id="JAGGLB010000014">
    <property type="protein sequence ID" value="MBP1992641.1"/>
    <property type="molecule type" value="Genomic_DNA"/>
</dbReference>
<keyword evidence="6" id="KW-0966">Cell projection</keyword>
<evidence type="ECO:0000256" key="1">
    <source>
        <dbReference type="ARBA" id="ARBA00004365"/>
    </source>
</evidence>
<name>A0ABS4J071_9BACL</name>
<dbReference type="Proteomes" id="UP001519287">
    <property type="component" value="Unassembled WGS sequence"/>
</dbReference>
<keyword evidence="3" id="KW-0975">Bacterial flagellum</keyword>
<dbReference type="Gene3D" id="1.20.1330.10">
    <property type="entry name" value="f41 fragment of flagellin, N-terminal domain"/>
    <property type="match status" value="1"/>
</dbReference>
<keyword evidence="6" id="KW-0282">Flagellum</keyword>
<evidence type="ECO:0000259" key="4">
    <source>
        <dbReference type="Pfam" id="PF00669"/>
    </source>
</evidence>
<dbReference type="InterPro" id="IPR046358">
    <property type="entry name" value="Flagellin_C"/>
</dbReference>
<dbReference type="PANTHER" id="PTHR42792:SF1">
    <property type="entry name" value="FLAGELLAR HOOK-ASSOCIATED PROTEIN 3"/>
    <property type="match status" value="1"/>
</dbReference>
<comment type="similarity">
    <text evidence="2">Belongs to the bacterial flagellin family.</text>
</comment>
<keyword evidence="7" id="KW-1185">Reference proteome</keyword>
<accession>A0ABS4J071</accession>
<keyword evidence="6" id="KW-0969">Cilium</keyword>
<dbReference type="NCBIfam" id="TIGR02550">
    <property type="entry name" value="flagell_flgL"/>
    <property type="match status" value="1"/>
</dbReference>
<feature type="domain" description="Flagellin C-terminal" evidence="5">
    <location>
        <begin position="248"/>
        <end position="325"/>
    </location>
</feature>
<evidence type="ECO:0000256" key="2">
    <source>
        <dbReference type="ARBA" id="ARBA00005709"/>
    </source>
</evidence>
<dbReference type="InterPro" id="IPR001492">
    <property type="entry name" value="Flagellin"/>
</dbReference>